<accession>A0A232EER1</accession>
<feature type="compositionally biased region" description="Basic and acidic residues" evidence="1">
    <location>
        <begin position="178"/>
        <end position="193"/>
    </location>
</feature>
<comment type="caution">
    <text evidence="2">The sequence shown here is derived from an EMBL/GenBank/DDBJ whole genome shotgun (WGS) entry which is preliminary data.</text>
</comment>
<dbReference type="EMBL" id="NNAY01005243">
    <property type="protein sequence ID" value="OXU16837.1"/>
    <property type="molecule type" value="Genomic_DNA"/>
</dbReference>
<reference evidence="2 3" key="1">
    <citation type="journal article" date="2017" name="Curr. Biol.">
        <title>The Evolution of Venom by Co-option of Single-Copy Genes.</title>
        <authorList>
            <person name="Martinson E.O."/>
            <person name="Mrinalini"/>
            <person name="Kelkar Y.D."/>
            <person name="Chang C.H."/>
            <person name="Werren J.H."/>
        </authorList>
    </citation>
    <scope>NUCLEOTIDE SEQUENCE [LARGE SCALE GENOMIC DNA]</scope>
    <source>
        <strain evidence="2 3">Alberta</strain>
        <tissue evidence="2">Whole body</tissue>
    </source>
</reference>
<feature type="compositionally biased region" description="Low complexity" evidence="1">
    <location>
        <begin position="94"/>
        <end position="152"/>
    </location>
</feature>
<gene>
    <name evidence="2" type="ORF">TSAR_015457</name>
</gene>
<evidence type="ECO:0000256" key="1">
    <source>
        <dbReference type="SAM" id="MobiDB-lite"/>
    </source>
</evidence>
<proteinExistence type="predicted"/>
<feature type="region of interest" description="Disordered" evidence="1">
    <location>
        <begin position="93"/>
        <end position="193"/>
    </location>
</feature>
<keyword evidence="3" id="KW-1185">Reference proteome</keyword>
<evidence type="ECO:0000313" key="3">
    <source>
        <dbReference type="Proteomes" id="UP000215335"/>
    </source>
</evidence>
<protein>
    <submittedName>
        <fullName evidence="2">Uncharacterized protein</fullName>
    </submittedName>
</protein>
<evidence type="ECO:0000313" key="2">
    <source>
        <dbReference type="EMBL" id="OXU16837.1"/>
    </source>
</evidence>
<dbReference type="AlphaFoldDB" id="A0A232EER1"/>
<feature type="compositionally biased region" description="Low complexity" evidence="1">
    <location>
        <begin position="159"/>
        <end position="177"/>
    </location>
</feature>
<sequence>MFSMAIRQVRANFGPYRKGTANSEALQHFTFGLRFPLDYQVRSNHPIPLGEAIRLAIEYEVIYNLHVKEKGFCNYCGRIGHTVDFCRSKKYQLNNGRNNNNPNTNNGGRNDNNNQNGRFNNGNRRPNNHNNYGNQDNEGDNRNNNKNNGYIDRNSDFTNNNAPCYEGNNNNANNIDGPNDRRPKEQYKNNHLN</sequence>
<dbReference type="Proteomes" id="UP000215335">
    <property type="component" value="Unassembled WGS sequence"/>
</dbReference>
<name>A0A232EER1_9HYME</name>
<organism evidence="2 3">
    <name type="scientific">Trichomalopsis sarcophagae</name>
    <dbReference type="NCBI Taxonomy" id="543379"/>
    <lineage>
        <taxon>Eukaryota</taxon>
        <taxon>Metazoa</taxon>
        <taxon>Ecdysozoa</taxon>
        <taxon>Arthropoda</taxon>
        <taxon>Hexapoda</taxon>
        <taxon>Insecta</taxon>
        <taxon>Pterygota</taxon>
        <taxon>Neoptera</taxon>
        <taxon>Endopterygota</taxon>
        <taxon>Hymenoptera</taxon>
        <taxon>Apocrita</taxon>
        <taxon>Proctotrupomorpha</taxon>
        <taxon>Chalcidoidea</taxon>
        <taxon>Pteromalidae</taxon>
        <taxon>Pteromalinae</taxon>
        <taxon>Trichomalopsis</taxon>
    </lineage>
</organism>